<dbReference type="EMBL" id="QXGE01000346">
    <property type="protein sequence ID" value="KAE9315217.1"/>
    <property type="molecule type" value="Genomic_DNA"/>
</dbReference>
<accession>A0A6A4DZN5</accession>
<evidence type="ECO:0000313" key="2">
    <source>
        <dbReference type="Proteomes" id="UP000437068"/>
    </source>
</evidence>
<comment type="caution">
    <text evidence="1">The sequence shown here is derived from an EMBL/GenBank/DDBJ whole genome shotgun (WGS) entry which is preliminary data.</text>
</comment>
<reference evidence="1 2" key="1">
    <citation type="submission" date="2018-08" db="EMBL/GenBank/DDBJ databases">
        <title>Genomic investigation of the strawberry pathogen Phytophthora fragariae indicates pathogenicity is determined by transcriptional variation in three key races.</title>
        <authorList>
            <person name="Adams T.M."/>
            <person name="Armitage A.D."/>
            <person name="Sobczyk M.K."/>
            <person name="Bates H.J."/>
            <person name="Dunwell J.M."/>
            <person name="Nellist C.F."/>
            <person name="Harrison R.J."/>
        </authorList>
    </citation>
    <scope>NUCLEOTIDE SEQUENCE [LARGE SCALE GENOMIC DNA]</scope>
    <source>
        <strain evidence="1 2">A4</strain>
    </source>
</reference>
<gene>
    <name evidence="1" type="ORF">PF001_g7901</name>
</gene>
<evidence type="ECO:0000313" key="1">
    <source>
        <dbReference type="EMBL" id="KAE9315217.1"/>
    </source>
</evidence>
<name>A0A6A4DZN5_9STRA</name>
<protein>
    <submittedName>
        <fullName evidence="1">Uncharacterized protein</fullName>
    </submittedName>
</protein>
<organism evidence="1 2">
    <name type="scientific">Phytophthora fragariae</name>
    <dbReference type="NCBI Taxonomy" id="53985"/>
    <lineage>
        <taxon>Eukaryota</taxon>
        <taxon>Sar</taxon>
        <taxon>Stramenopiles</taxon>
        <taxon>Oomycota</taxon>
        <taxon>Peronosporomycetes</taxon>
        <taxon>Peronosporales</taxon>
        <taxon>Peronosporaceae</taxon>
        <taxon>Phytophthora</taxon>
    </lineage>
</organism>
<dbReference type="Proteomes" id="UP000437068">
    <property type="component" value="Unassembled WGS sequence"/>
</dbReference>
<proteinExistence type="predicted"/>
<sequence>MALFPRGNSPALLVLTQDELLQHISSFMRGVPFVVGAFAAREAQRAKAERRQQLTPVIALYPQPRGYLPQLANVRNNLKLLALLYQVSQQPEHQRNPRLEFYEVVRCAVMFNRLQALQWIGQHCDLTRYQFEGNLLNYAIHYSGDIAVMDWLHSNVPRQFVHGCLFQARKGAAKMKRQEVVEYLSSIMEDNRRPSRLARSNSKARKVEGGLFSRIFGSDTGRKDPTRLCSRDVSVLHRTSESLSTHELLT</sequence>
<dbReference type="AlphaFoldDB" id="A0A6A4DZN5"/>